<sequence>MRRCEPWDTIMSLQRLENLLLANSGSLTPAQALAELGTPSTSIAVLENGAISSVCHSTVGDDDATVFQACSISKPITALAIMRLIDDGHFTLESTVSQLLPADILNILMEGSPASQKSIIEEITVGQLMSHTSGLSVHGFGGYSSPDKIPSTADILLGRSPANNLRVRLELLPGFTYCYSGGGITVLQIILESVMGMPFPKILQEVVLGPLGMNRSFYGRLPKDENNAASAYLTGHVRADTPHHVQPELAAAGLWTTPTDLLKAVRAVQQSLKGGGFLKQETAKDMLTRRKANMGLSWFISPNDTDFSHGGANNPGFRCIVSGFAQLGDQSVPDNCGYAIMTNSAEGDAVIGQLGQALCYLNEWPLASLTRNVTPVTPFGDIKRLTGDLWRSYTGGWKDCDGNVYQIAENDGEPFLYYNGLGPIRMVPAATPGARNATGDVVSFVLEGLKLLLKCDQGILTVQDGEQRESRALERTAES</sequence>
<comment type="caution">
    <text evidence="3">The sequence shown here is derived from an EMBL/GenBank/DDBJ whole genome shotgun (WGS) entry which is preliminary data.</text>
</comment>
<dbReference type="SUPFAM" id="SSF56601">
    <property type="entry name" value="beta-lactamase/transpeptidase-like"/>
    <property type="match status" value="1"/>
</dbReference>
<evidence type="ECO:0000313" key="3">
    <source>
        <dbReference type="EMBL" id="KAK0387565.1"/>
    </source>
</evidence>
<accession>A0AA39GHQ6</accession>
<reference evidence="3" key="1">
    <citation type="submission" date="2022-10" db="EMBL/GenBank/DDBJ databases">
        <title>Determination and structural analysis of whole genome sequence of Sarocladium strictum F4-1.</title>
        <authorList>
            <person name="Hu L."/>
            <person name="Jiang Y."/>
        </authorList>
    </citation>
    <scope>NUCLEOTIDE SEQUENCE</scope>
    <source>
        <strain evidence="3">F4-1</strain>
    </source>
</reference>
<gene>
    <name evidence="3" type="ORF">NLU13_3811</name>
</gene>
<evidence type="ECO:0000313" key="4">
    <source>
        <dbReference type="Proteomes" id="UP001175261"/>
    </source>
</evidence>
<dbReference type="InterPro" id="IPR050491">
    <property type="entry name" value="AmpC-like"/>
</dbReference>
<dbReference type="AlphaFoldDB" id="A0AA39GHQ6"/>
<evidence type="ECO:0000259" key="2">
    <source>
        <dbReference type="Pfam" id="PF00144"/>
    </source>
</evidence>
<evidence type="ECO:0000256" key="1">
    <source>
        <dbReference type="ARBA" id="ARBA00038215"/>
    </source>
</evidence>
<dbReference type="PANTHER" id="PTHR46825">
    <property type="entry name" value="D-ALANYL-D-ALANINE-CARBOXYPEPTIDASE/ENDOPEPTIDASE AMPH"/>
    <property type="match status" value="1"/>
</dbReference>
<dbReference type="InterPro" id="IPR001466">
    <property type="entry name" value="Beta-lactam-related"/>
</dbReference>
<keyword evidence="4" id="KW-1185">Reference proteome</keyword>
<dbReference type="Gene3D" id="3.40.710.10">
    <property type="entry name" value="DD-peptidase/beta-lactamase superfamily"/>
    <property type="match status" value="1"/>
</dbReference>
<name>A0AA39GHQ6_SARSR</name>
<dbReference type="InterPro" id="IPR012338">
    <property type="entry name" value="Beta-lactam/transpept-like"/>
</dbReference>
<feature type="domain" description="Beta-lactamase-related" evidence="2">
    <location>
        <begin position="33"/>
        <end position="346"/>
    </location>
</feature>
<organism evidence="3 4">
    <name type="scientific">Sarocladium strictum</name>
    <name type="common">Black bundle disease fungus</name>
    <name type="synonym">Acremonium strictum</name>
    <dbReference type="NCBI Taxonomy" id="5046"/>
    <lineage>
        <taxon>Eukaryota</taxon>
        <taxon>Fungi</taxon>
        <taxon>Dikarya</taxon>
        <taxon>Ascomycota</taxon>
        <taxon>Pezizomycotina</taxon>
        <taxon>Sordariomycetes</taxon>
        <taxon>Hypocreomycetidae</taxon>
        <taxon>Hypocreales</taxon>
        <taxon>Sarocladiaceae</taxon>
        <taxon>Sarocladium</taxon>
    </lineage>
</organism>
<dbReference type="EMBL" id="JAPDFR010000003">
    <property type="protein sequence ID" value="KAK0387565.1"/>
    <property type="molecule type" value="Genomic_DNA"/>
</dbReference>
<comment type="similarity">
    <text evidence="1">Belongs to the peptidase S12 family.</text>
</comment>
<protein>
    <recommendedName>
        <fullName evidence="2">Beta-lactamase-related domain-containing protein</fullName>
    </recommendedName>
</protein>
<dbReference type="PANTHER" id="PTHR46825:SF9">
    <property type="entry name" value="BETA-LACTAMASE-RELATED DOMAIN-CONTAINING PROTEIN"/>
    <property type="match status" value="1"/>
</dbReference>
<dbReference type="Pfam" id="PF00144">
    <property type="entry name" value="Beta-lactamase"/>
    <property type="match status" value="1"/>
</dbReference>
<proteinExistence type="inferred from homology"/>
<dbReference type="Proteomes" id="UP001175261">
    <property type="component" value="Unassembled WGS sequence"/>
</dbReference>